<feature type="compositionally biased region" description="Gly residues" evidence="1">
    <location>
        <begin position="225"/>
        <end position="241"/>
    </location>
</feature>
<keyword evidence="2" id="KW-1133">Transmembrane helix</keyword>
<feature type="transmembrane region" description="Helical" evidence="2">
    <location>
        <begin position="25"/>
        <end position="50"/>
    </location>
</feature>
<reference evidence="4" key="1">
    <citation type="submission" date="2023-07" db="EMBL/GenBank/DDBJ databases">
        <title>30 novel species of actinomycetes from the DSMZ collection.</title>
        <authorList>
            <person name="Nouioui I."/>
        </authorList>
    </citation>
    <scope>NUCLEOTIDE SEQUENCE [LARGE SCALE GENOMIC DNA]</scope>
    <source>
        <strain evidence="4">DSM 42041</strain>
    </source>
</reference>
<evidence type="ECO:0000313" key="4">
    <source>
        <dbReference type="Proteomes" id="UP001183414"/>
    </source>
</evidence>
<feature type="transmembrane region" description="Helical" evidence="2">
    <location>
        <begin position="179"/>
        <end position="199"/>
    </location>
</feature>
<organism evidence="3 4">
    <name type="scientific">Streptomyces hazeniae</name>
    <dbReference type="NCBI Taxonomy" id="3075538"/>
    <lineage>
        <taxon>Bacteria</taxon>
        <taxon>Bacillati</taxon>
        <taxon>Actinomycetota</taxon>
        <taxon>Actinomycetes</taxon>
        <taxon>Kitasatosporales</taxon>
        <taxon>Streptomycetaceae</taxon>
        <taxon>Streptomyces</taxon>
    </lineage>
</organism>
<keyword evidence="2" id="KW-0812">Transmembrane</keyword>
<dbReference type="PANTHER" id="PTHR37488">
    <property type="entry name" value="DUF1275 DOMAIN-CONTAINING PROTEIN"/>
    <property type="match status" value="1"/>
</dbReference>
<feature type="region of interest" description="Disordered" evidence="1">
    <location>
        <begin position="225"/>
        <end position="251"/>
    </location>
</feature>
<dbReference type="Proteomes" id="UP001183414">
    <property type="component" value="Unassembled WGS sequence"/>
</dbReference>
<gene>
    <name evidence="3" type="ORF">RM572_08750</name>
</gene>
<sequence length="251" mass="25059">MDVERSPREIAGLMVLTFTSGMVDAVGFIALGRVFCALATGNVLFLGLAVAGEPQLAVSNTATALASFATGLGLGHWLLSGMERRGRRWFRGAIGAEAVALTAASALSWGLVAEESAQLSGRHYAVVALLALAMGARAATAQRVAVPGMSTILVTTALALLFGRARTAGPGATPTVHRWRYLCAVLSIFAGAASGTLLLHVGVTAPLLVAAVLAVAVSLFGGPGTGPGPGRAPEGGPGAGAAPGPDRARGA</sequence>
<keyword evidence="2" id="KW-0472">Membrane</keyword>
<keyword evidence="4" id="KW-1185">Reference proteome</keyword>
<protein>
    <submittedName>
        <fullName evidence="3">YoaK family protein</fullName>
    </submittedName>
</protein>
<dbReference type="PANTHER" id="PTHR37488:SF2">
    <property type="entry name" value="DUF1275 DOMAIN-CONTAINING PROTEIN"/>
    <property type="match status" value="1"/>
</dbReference>
<dbReference type="EMBL" id="JAVREQ010000006">
    <property type="protein sequence ID" value="MDT0378860.1"/>
    <property type="molecule type" value="Genomic_DNA"/>
</dbReference>
<dbReference type="Pfam" id="PF06912">
    <property type="entry name" value="DUF1275"/>
    <property type="match status" value="1"/>
</dbReference>
<feature type="transmembrane region" description="Helical" evidence="2">
    <location>
        <begin position="146"/>
        <end position="167"/>
    </location>
</feature>
<evidence type="ECO:0000313" key="3">
    <source>
        <dbReference type="EMBL" id="MDT0378860.1"/>
    </source>
</evidence>
<evidence type="ECO:0000256" key="2">
    <source>
        <dbReference type="SAM" id="Phobius"/>
    </source>
</evidence>
<feature type="transmembrane region" description="Helical" evidence="2">
    <location>
        <begin position="205"/>
        <end position="222"/>
    </location>
</feature>
<dbReference type="RefSeq" id="WP_311672697.1">
    <property type="nucleotide sequence ID" value="NZ_JAVREQ010000006.1"/>
</dbReference>
<proteinExistence type="predicted"/>
<evidence type="ECO:0000256" key="1">
    <source>
        <dbReference type="SAM" id="MobiDB-lite"/>
    </source>
</evidence>
<accession>A0ABU2NPF0</accession>
<name>A0ABU2NPF0_9ACTN</name>
<comment type="caution">
    <text evidence="3">The sequence shown here is derived from an EMBL/GenBank/DDBJ whole genome shotgun (WGS) entry which is preliminary data.</text>
</comment>
<feature type="transmembrane region" description="Helical" evidence="2">
    <location>
        <begin position="57"/>
        <end position="77"/>
    </location>
</feature>
<dbReference type="InterPro" id="IPR010699">
    <property type="entry name" value="DUF1275"/>
</dbReference>